<gene>
    <name evidence="3" type="ORF">GHV41_14930</name>
</gene>
<dbReference type="Gene3D" id="2.60.120.1250">
    <property type="entry name" value="Peptidase M60, enhancin-like domain 1"/>
    <property type="match status" value="1"/>
</dbReference>
<evidence type="ECO:0000313" key="4">
    <source>
        <dbReference type="Proteomes" id="UP000381260"/>
    </source>
</evidence>
<name>A0A5Q2VDD5_SERPR</name>
<evidence type="ECO:0000259" key="2">
    <source>
        <dbReference type="PROSITE" id="PS51723"/>
    </source>
</evidence>
<sequence>MNEDVMSKKMLLNYSALAISLFCLYPATAAETIHTQSSQQMSSARTSIEAPRQFVLEQPGKPDMVDKQLRWQDHTPLQSTGFWVEKGETVVVDIDYQGTSLIPAPEFFVTTPDDRTNRYKHAFKKTLKKGQNIITSEKSGILYIAAYNDPIAGDIKVNIRSGAKPFARYLLGLRILVKMNSDSGGT</sequence>
<evidence type="ECO:0000313" key="3">
    <source>
        <dbReference type="EMBL" id="QGH62039.1"/>
    </source>
</evidence>
<dbReference type="AlphaFoldDB" id="A0A5Q2VDD5"/>
<protein>
    <recommendedName>
        <fullName evidence="2">Peptidase M60 domain-containing protein</fullName>
    </recommendedName>
</protein>
<keyword evidence="1" id="KW-0732">Signal</keyword>
<dbReference type="PROSITE" id="PS51723">
    <property type="entry name" value="PEPTIDASE_M60"/>
    <property type="match status" value="1"/>
</dbReference>
<feature type="signal peptide" evidence="1">
    <location>
        <begin position="1"/>
        <end position="29"/>
    </location>
</feature>
<dbReference type="EMBL" id="CP045913">
    <property type="protein sequence ID" value="QGH62039.1"/>
    <property type="molecule type" value="Genomic_DNA"/>
</dbReference>
<organism evidence="3 4">
    <name type="scientific">Serratia proteamaculans</name>
    <dbReference type="NCBI Taxonomy" id="28151"/>
    <lineage>
        <taxon>Bacteria</taxon>
        <taxon>Pseudomonadati</taxon>
        <taxon>Pseudomonadota</taxon>
        <taxon>Gammaproteobacteria</taxon>
        <taxon>Enterobacterales</taxon>
        <taxon>Yersiniaceae</taxon>
        <taxon>Serratia</taxon>
    </lineage>
</organism>
<reference evidence="3 4" key="1">
    <citation type="submission" date="2019-11" db="EMBL/GenBank/DDBJ databases">
        <title>The Phosphoenolpyruvate Phosphotransferase System Regulates Serratia proteamaculans 336X Biofilm Formation and Wheat Roots colonization.</title>
        <authorList>
            <person name="Liu F."/>
        </authorList>
    </citation>
    <scope>NUCLEOTIDE SEQUENCE [LARGE SCALE GENOMIC DNA]</scope>
    <source>
        <strain evidence="3 4">336X</strain>
    </source>
</reference>
<proteinExistence type="predicted"/>
<dbReference type="Proteomes" id="UP000381260">
    <property type="component" value="Chromosome"/>
</dbReference>
<accession>A0A5Q2VDD5</accession>
<feature type="chain" id="PRO_5024335376" description="Peptidase M60 domain-containing protein" evidence="1">
    <location>
        <begin position="30"/>
        <end position="186"/>
    </location>
</feature>
<dbReference type="InterPro" id="IPR035423">
    <property type="entry name" value="M60-like_N"/>
</dbReference>
<dbReference type="InterPro" id="IPR031161">
    <property type="entry name" value="Peptidase_M60_dom"/>
</dbReference>
<dbReference type="Pfam" id="PF17291">
    <property type="entry name" value="M60-like_N"/>
    <property type="match status" value="1"/>
</dbReference>
<feature type="domain" description="Peptidase M60" evidence="2">
    <location>
        <begin position="75"/>
        <end position="186"/>
    </location>
</feature>
<evidence type="ECO:0000256" key="1">
    <source>
        <dbReference type="SAM" id="SignalP"/>
    </source>
</evidence>